<feature type="binding site" evidence="15">
    <location>
        <position position="419"/>
    </location>
    <ligand>
        <name>Mg(2+)</name>
        <dbReference type="ChEBI" id="CHEBI:18420"/>
    </ligand>
</feature>
<feature type="domain" description="P-type ATPase C-terminal" evidence="19">
    <location>
        <begin position="832"/>
        <end position="1081"/>
    </location>
</feature>
<comment type="catalytic activity">
    <reaction evidence="12 16">
        <text>ATP + H2O + phospholipidSide 1 = ADP + phosphate + phospholipidSide 2.</text>
        <dbReference type="EC" id="7.6.2.1"/>
    </reaction>
</comment>
<feature type="transmembrane region" description="Helical" evidence="16">
    <location>
        <begin position="352"/>
        <end position="374"/>
    </location>
</feature>
<accession>A0A836INL8</accession>
<feature type="binding site" evidence="15">
    <location>
        <position position="810"/>
    </location>
    <ligand>
        <name>Mg(2+)</name>
        <dbReference type="ChEBI" id="CHEBI:18420"/>
    </ligand>
</feature>
<feature type="binding site" evidence="14">
    <location>
        <position position="786"/>
    </location>
    <ligand>
        <name>ATP</name>
        <dbReference type="ChEBI" id="CHEBI:30616"/>
    </ligand>
</feature>
<dbReference type="InterPro" id="IPR036412">
    <property type="entry name" value="HAD-like_sf"/>
</dbReference>
<dbReference type="Pfam" id="PF16212">
    <property type="entry name" value="PhoLip_ATPase_C"/>
    <property type="match status" value="1"/>
</dbReference>
<evidence type="ECO:0000313" key="20">
    <source>
        <dbReference type="EMBL" id="KAG5509642.1"/>
    </source>
</evidence>
<dbReference type="NCBIfam" id="TIGR01494">
    <property type="entry name" value="ATPase_P-type"/>
    <property type="match status" value="1"/>
</dbReference>
<dbReference type="GeneID" id="94292374"/>
<proteinExistence type="inferred from homology"/>
<evidence type="ECO:0000256" key="10">
    <source>
        <dbReference type="ARBA" id="ARBA00022989"/>
    </source>
</evidence>
<feature type="binding site" evidence="14">
    <location>
        <position position="541"/>
    </location>
    <ligand>
        <name>ATP</name>
        <dbReference type="ChEBI" id="CHEBI:30616"/>
    </ligand>
</feature>
<feature type="binding site" evidence="14">
    <location>
        <position position="810"/>
    </location>
    <ligand>
        <name>ATP</name>
        <dbReference type="ChEBI" id="CHEBI:30616"/>
    </ligand>
</feature>
<feature type="domain" description="P-type ATPase N-terminal" evidence="18">
    <location>
        <begin position="43"/>
        <end position="109"/>
    </location>
</feature>
<dbReference type="RefSeq" id="XP_067758794.1">
    <property type="nucleotide sequence ID" value="XM_067902297.1"/>
</dbReference>
<keyword evidence="8 15" id="KW-0460">Magnesium</keyword>
<feature type="domain" description="P-type ATPase A" evidence="17">
    <location>
        <begin position="142"/>
        <end position="200"/>
    </location>
</feature>
<evidence type="ECO:0000256" key="1">
    <source>
        <dbReference type="ARBA" id="ARBA00004141"/>
    </source>
</evidence>
<dbReference type="Proteomes" id="UP000674318">
    <property type="component" value="Chromosome 13"/>
</dbReference>
<dbReference type="EMBL" id="JAFJZO010000013">
    <property type="protein sequence ID" value="KAG5509642.1"/>
    <property type="molecule type" value="Genomic_DNA"/>
</dbReference>
<dbReference type="InterPro" id="IPR032631">
    <property type="entry name" value="P-type_ATPase_N"/>
</dbReference>
<dbReference type="SUPFAM" id="SSF81653">
    <property type="entry name" value="Calcium ATPase, transduction domain A"/>
    <property type="match status" value="1"/>
</dbReference>
<evidence type="ECO:0000259" key="17">
    <source>
        <dbReference type="Pfam" id="PF00122"/>
    </source>
</evidence>
<keyword evidence="10 16" id="KW-1133">Transmembrane helix</keyword>
<dbReference type="KEGG" id="phet:94292374"/>
<feature type="transmembrane region" description="Helical" evidence="16">
    <location>
        <begin position="1008"/>
        <end position="1034"/>
    </location>
</feature>
<evidence type="ECO:0000256" key="2">
    <source>
        <dbReference type="ARBA" id="ARBA00004308"/>
    </source>
</evidence>
<sequence>MLSQGPYWRRYFPTSVFPDKLCSFICCSRLAEDVDEGDGEVIVYMNDPESNAQFHYPSNFICTSKYTAFSFVPMSLFFQFHKVSNVFFLITMLFSLIPGVAPVSPATSIVPLVVVLAVALIKEGVEDIKRHQADNRANSIPSLVLRNGELVSVKSKDIRAGDVMCIKNGEEVRADVVLFASSVEEGLAFIDTCNLDGETNLKSRKALEATWKLCEVEAVMNTKAVLHTSTPDPGLLSWAGLLVLNDEEYALSLEQFLYRGCVLRNTDWVWGMVAYAGVDTKLFRNLKEKPLKSSNLDHKLNYFIGAIFLVQHAMIFTVAFLALWWSQKHRNVPHLAFFIEQYQGGRLWGYRYLTYFILLSYCVPISLFVTIEMCKVIQAQWMRVDCLMMEYMGNRWRHCQPNTSNLNEQLAMVRFIFSDKTGTLTENVMKFKRGDALGIPIDADNLHETIVRLRREEESSELGTLQEYFLALALCNTIQPFREETAEFGIVYEGSSPDEVALVEVAAAAGYRLIKRTARSMTILLHNGTRKEYNILATLDFTPDRKMMSIIVEDVDTKRITLYNKGADSFIRLQLSHAPDMQGQMEKMDSTLTDMSSSGLRTLLVCARDITRREFDPWLIDFTEAGKLLKNRSAMVDKVCLQMERDLRLVGATAIEDKLQDEVPETLSFFLNAGVTIWMLTGDKRETAVTIAATSTLCDPRNDFVDHIDIGHLCPSDPQAIERVGHDLDVVEKHVALKGTPQERRCTVVLDGPALNIAMEHYFEKFLRLSQEVSSAVCCRLTPIQKANVVNMFQRSTGKTALAIGDGANDVSMIQEGRVGVGIIGLEGAQAALAADYAIPRFKHLRRLCAVHGRYSLFRNASCILVSFYKNLTVATALFIFAFYSGFSGLTLFDGWILTFYNVVLTSIPPFFMGIFDKDLPEEALLERPELYTPLSHGEYFNFTTLLRWFTESVITAVILFYVAFPTLVNLEGSHRLYTGKETGTLVFSGLIFVVLTRFALQVHYWQWLQVLGIFLSVTFYPVMMMVLSVIPSILGDTTLYYQAFDLMSTPKYWFYIILYVGMVLVVILGYTVFQKTFFPSPRDIAERQYIVKMGGLL</sequence>
<name>A0A836INL8_9TRYP</name>
<dbReference type="SUPFAM" id="SSF81660">
    <property type="entry name" value="Metal cation-transporting ATPase, ATP-binding domain N"/>
    <property type="match status" value="1"/>
</dbReference>
<evidence type="ECO:0000256" key="11">
    <source>
        <dbReference type="ARBA" id="ARBA00023136"/>
    </source>
</evidence>
<organism evidence="20 21">
    <name type="scientific">Porcisia hertigi</name>
    <dbReference type="NCBI Taxonomy" id="2761500"/>
    <lineage>
        <taxon>Eukaryota</taxon>
        <taxon>Discoba</taxon>
        <taxon>Euglenozoa</taxon>
        <taxon>Kinetoplastea</taxon>
        <taxon>Metakinetoplastina</taxon>
        <taxon>Trypanosomatida</taxon>
        <taxon>Trypanosomatidae</taxon>
        <taxon>Leishmaniinae</taxon>
        <taxon>Porcisia</taxon>
    </lineage>
</organism>
<evidence type="ECO:0000256" key="9">
    <source>
        <dbReference type="ARBA" id="ARBA00022967"/>
    </source>
</evidence>
<keyword evidence="11 16" id="KW-0472">Membrane</keyword>
<dbReference type="AlphaFoldDB" id="A0A836INL8"/>
<feature type="binding site" evidence="14">
    <location>
        <position position="809"/>
    </location>
    <ligand>
        <name>ATP</name>
        <dbReference type="ChEBI" id="CHEBI:30616"/>
    </ligand>
</feature>
<feature type="transmembrane region" description="Helical" evidence="16">
    <location>
        <begin position="946"/>
        <end position="965"/>
    </location>
</feature>
<dbReference type="InterPro" id="IPR059000">
    <property type="entry name" value="ATPase_P-type_domA"/>
</dbReference>
<evidence type="ECO:0000256" key="16">
    <source>
        <dbReference type="RuleBase" id="RU362033"/>
    </source>
</evidence>
<feature type="binding site" evidence="14">
    <location>
        <position position="682"/>
    </location>
    <ligand>
        <name>ATP</name>
        <dbReference type="ChEBI" id="CHEBI:30616"/>
    </ligand>
</feature>
<evidence type="ECO:0000259" key="19">
    <source>
        <dbReference type="Pfam" id="PF16212"/>
    </source>
</evidence>
<dbReference type="SFLD" id="SFLDG00002">
    <property type="entry name" value="C1.7:_P-type_atpase_like"/>
    <property type="match status" value="1"/>
</dbReference>
<feature type="binding site" evidence="14">
    <location>
        <position position="601"/>
    </location>
    <ligand>
        <name>ATP</name>
        <dbReference type="ChEBI" id="CHEBI:30616"/>
    </ligand>
</feature>
<keyword evidence="9 16" id="KW-1278">Translocase</keyword>
<evidence type="ECO:0000256" key="14">
    <source>
        <dbReference type="PIRSR" id="PIRSR606539-2"/>
    </source>
</evidence>
<feature type="binding site" evidence="14">
    <location>
        <position position="499"/>
    </location>
    <ligand>
        <name>ATP</name>
        <dbReference type="ChEBI" id="CHEBI:30616"/>
    </ligand>
</feature>
<dbReference type="Pfam" id="PF16209">
    <property type="entry name" value="PhoLip_ATPase_N"/>
    <property type="match status" value="1"/>
</dbReference>
<dbReference type="NCBIfam" id="TIGR01652">
    <property type="entry name" value="ATPase-Plipid"/>
    <property type="match status" value="1"/>
</dbReference>
<dbReference type="GO" id="GO:0045332">
    <property type="term" value="P:phospholipid translocation"/>
    <property type="evidence" value="ECO:0007669"/>
    <property type="project" value="TreeGrafter"/>
</dbReference>
<comment type="similarity">
    <text evidence="3 16">Belongs to the cation transport ATPase (P-type) (TC 3.A.3) family. Type IV subfamily.</text>
</comment>
<feature type="active site" description="4-aspartylphosphate intermediate" evidence="13">
    <location>
        <position position="419"/>
    </location>
</feature>
<dbReference type="Gene3D" id="2.70.150.10">
    <property type="entry name" value="Calcium-transporting ATPase, cytoplasmic transduction domain A"/>
    <property type="match status" value="1"/>
</dbReference>
<evidence type="ECO:0000256" key="15">
    <source>
        <dbReference type="PIRSR" id="PIRSR606539-3"/>
    </source>
</evidence>
<dbReference type="InterPro" id="IPR023214">
    <property type="entry name" value="HAD_sf"/>
</dbReference>
<dbReference type="GO" id="GO:0000287">
    <property type="term" value="F:magnesium ion binding"/>
    <property type="evidence" value="ECO:0007669"/>
    <property type="project" value="UniProtKB-UniRule"/>
</dbReference>
<gene>
    <name evidence="20" type="ORF">JKF63_06347</name>
</gene>
<dbReference type="PANTHER" id="PTHR24092">
    <property type="entry name" value="PROBABLE PHOSPHOLIPID-TRANSPORTING ATPASE"/>
    <property type="match status" value="1"/>
</dbReference>
<dbReference type="SUPFAM" id="SSF56784">
    <property type="entry name" value="HAD-like"/>
    <property type="match status" value="1"/>
</dbReference>
<evidence type="ECO:0000256" key="8">
    <source>
        <dbReference type="ARBA" id="ARBA00022842"/>
    </source>
</evidence>
<dbReference type="FunFam" id="3.40.50.1000:FF:000203">
    <property type="entry name" value="Phospholipid-transporting ATPase"/>
    <property type="match status" value="1"/>
</dbReference>
<comment type="cofactor">
    <cofactor evidence="15">
        <name>Mg(2+)</name>
        <dbReference type="ChEBI" id="CHEBI:18420"/>
    </cofactor>
</comment>
<dbReference type="SFLD" id="SFLDF00027">
    <property type="entry name" value="p-type_atpase"/>
    <property type="match status" value="1"/>
</dbReference>
<keyword evidence="7 14" id="KW-0067">ATP-binding</keyword>
<evidence type="ECO:0000256" key="3">
    <source>
        <dbReference type="ARBA" id="ARBA00008109"/>
    </source>
</evidence>
<evidence type="ECO:0000256" key="4">
    <source>
        <dbReference type="ARBA" id="ARBA00022692"/>
    </source>
</evidence>
<dbReference type="InterPro" id="IPR044492">
    <property type="entry name" value="P_typ_ATPase_HD_dom"/>
</dbReference>
<feature type="binding site" evidence="14">
    <location>
        <position position="419"/>
    </location>
    <ligand>
        <name>ATP</name>
        <dbReference type="ChEBI" id="CHEBI:30616"/>
    </ligand>
</feature>
<dbReference type="InterPro" id="IPR006539">
    <property type="entry name" value="P-type_ATPase_IV"/>
</dbReference>
<keyword evidence="6 14" id="KW-0547">Nucleotide-binding</keyword>
<feature type="binding site" evidence="15">
    <location>
        <position position="806"/>
    </location>
    <ligand>
        <name>Mg(2+)</name>
        <dbReference type="ChEBI" id="CHEBI:18420"/>
    </ligand>
</feature>
<dbReference type="InterPro" id="IPR008250">
    <property type="entry name" value="ATPase_P-typ_transduc_dom_A_sf"/>
</dbReference>
<comment type="subcellular location">
    <subcellularLocation>
        <location evidence="2">Endomembrane system</location>
    </subcellularLocation>
    <subcellularLocation>
        <location evidence="1 16">Membrane</location>
        <topology evidence="1 16">Multi-pass membrane protein</topology>
    </subcellularLocation>
</comment>
<feature type="binding site" evidence="14">
    <location>
        <position position="420"/>
    </location>
    <ligand>
        <name>ATP</name>
        <dbReference type="ChEBI" id="CHEBI:30616"/>
    </ligand>
</feature>
<dbReference type="PROSITE" id="PS00154">
    <property type="entry name" value="ATPASE_E1_E2"/>
    <property type="match status" value="1"/>
</dbReference>
<dbReference type="InterPro" id="IPR023299">
    <property type="entry name" value="ATPase_P-typ_cyto_dom_N"/>
</dbReference>
<reference evidence="20 21" key="1">
    <citation type="submission" date="2021-02" db="EMBL/GenBank/DDBJ databases">
        <title>Porcisia hertigi Genome sequencing and assembly.</title>
        <authorList>
            <person name="Almutairi H."/>
            <person name="Gatherer D."/>
        </authorList>
    </citation>
    <scope>NUCLEOTIDE SEQUENCE [LARGE SCALE GENOMIC DNA]</scope>
    <source>
        <strain evidence="20 21">C119</strain>
    </source>
</reference>
<feature type="binding site" evidence="14">
    <location>
        <position position="683"/>
    </location>
    <ligand>
        <name>ATP</name>
        <dbReference type="ChEBI" id="CHEBI:30616"/>
    </ligand>
</feature>
<dbReference type="GO" id="GO:0005524">
    <property type="term" value="F:ATP binding"/>
    <property type="evidence" value="ECO:0007669"/>
    <property type="project" value="UniProtKB-UniRule"/>
</dbReference>
<evidence type="ECO:0000313" key="21">
    <source>
        <dbReference type="Proteomes" id="UP000674318"/>
    </source>
</evidence>
<dbReference type="InterPro" id="IPR001757">
    <property type="entry name" value="P_typ_ATPase"/>
</dbReference>
<feature type="binding site" evidence="14">
    <location>
        <position position="565"/>
    </location>
    <ligand>
        <name>ATP</name>
        <dbReference type="ChEBI" id="CHEBI:30616"/>
    </ligand>
</feature>
<dbReference type="Gene3D" id="3.40.50.1000">
    <property type="entry name" value="HAD superfamily/HAD-like"/>
    <property type="match status" value="1"/>
</dbReference>
<feature type="binding site" evidence="14">
    <location>
        <position position="780"/>
    </location>
    <ligand>
        <name>ATP</name>
        <dbReference type="ChEBI" id="CHEBI:30616"/>
    </ligand>
</feature>
<feature type="transmembrane region" description="Helical" evidence="16">
    <location>
        <begin position="985"/>
        <end position="1001"/>
    </location>
</feature>
<evidence type="ECO:0000256" key="13">
    <source>
        <dbReference type="PIRSR" id="PIRSR606539-1"/>
    </source>
</evidence>
<evidence type="ECO:0000256" key="12">
    <source>
        <dbReference type="ARBA" id="ARBA00034036"/>
    </source>
</evidence>
<dbReference type="Pfam" id="PF13246">
    <property type="entry name" value="Cation_ATPase"/>
    <property type="match status" value="1"/>
</dbReference>
<dbReference type="OrthoDB" id="377733at2759"/>
<keyword evidence="21" id="KW-1185">Reference proteome</keyword>
<dbReference type="SUPFAM" id="SSF81665">
    <property type="entry name" value="Calcium ATPase, transmembrane domain M"/>
    <property type="match status" value="1"/>
</dbReference>
<dbReference type="GO" id="GO:0016887">
    <property type="term" value="F:ATP hydrolysis activity"/>
    <property type="evidence" value="ECO:0007669"/>
    <property type="project" value="InterPro"/>
</dbReference>
<dbReference type="GO" id="GO:0005886">
    <property type="term" value="C:plasma membrane"/>
    <property type="evidence" value="ECO:0007669"/>
    <property type="project" value="TreeGrafter"/>
</dbReference>
<dbReference type="SFLD" id="SFLDS00003">
    <property type="entry name" value="Haloacid_Dehalogenase"/>
    <property type="match status" value="1"/>
</dbReference>
<dbReference type="InterPro" id="IPR023298">
    <property type="entry name" value="ATPase_P-typ_TM_dom_sf"/>
</dbReference>
<protein>
    <recommendedName>
        <fullName evidence="16">Phospholipid-transporting ATPase</fullName>
        <ecNumber evidence="16">7.6.2.1</ecNumber>
    </recommendedName>
</protein>
<feature type="binding site" evidence="14">
    <location>
        <position position="421"/>
    </location>
    <ligand>
        <name>ATP</name>
        <dbReference type="ChEBI" id="CHEBI:30616"/>
    </ligand>
</feature>
<feature type="binding site" evidence="15">
    <location>
        <position position="421"/>
    </location>
    <ligand>
        <name>Mg(2+)</name>
        <dbReference type="ChEBI" id="CHEBI:18420"/>
    </ligand>
</feature>
<evidence type="ECO:0000256" key="6">
    <source>
        <dbReference type="ARBA" id="ARBA00022741"/>
    </source>
</evidence>
<comment type="caution">
    <text evidence="20">The sequence shown here is derived from an EMBL/GenBank/DDBJ whole genome shotgun (WGS) entry which is preliminary data.</text>
</comment>
<feature type="transmembrane region" description="Helical" evidence="16">
    <location>
        <begin position="103"/>
        <end position="121"/>
    </location>
</feature>
<dbReference type="GO" id="GO:0140326">
    <property type="term" value="F:ATPase-coupled intramembrane lipid transporter activity"/>
    <property type="evidence" value="ECO:0007669"/>
    <property type="project" value="UniProtKB-EC"/>
</dbReference>
<feature type="transmembrane region" description="Helical" evidence="16">
    <location>
        <begin position="302"/>
        <end position="325"/>
    </location>
</feature>
<feature type="transmembrane region" description="Helical" evidence="16">
    <location>
        <begin position="1054"/>
        <end position="1074"/>
    </location>
</feature>
<dbReference type="EC" id="7.6.2.1" evidence="16"/>
<keyword evidence="4 16" id="KW-0812">Transmembrane</keyword>
<feature type="binding site" evidence="14">
    <location>
        <position position="681"/>
    </location>
    <ligand>
        <name>ATP</name>
        <dbReference type="ChEBI" id="CHEBI:30616"/>
    </ligand>
</feature>
<evidence type="ECO:0000259" key="18">
    <source>
        <dbReference type="Pfam" id="PF16209"/>
    </source>
</evidence>
<dbReference type="Pfam" id="PF00122">
    <property type="entry name" value="E1-E2_ATPase"/>
    <property type="match status" value="1"/>
</dbReference>
<dbReference type="InterPro" id="IPR018303">
    <property type="entry name" value="ATPase_P-typ_P_site"/>
</dbReference>
<evidence type="ECO:0000256" key="7">
    <source>
        <dbReference type="ARBA" id="ARBA00022840"/>
    </source>
</evidence>
<dbReference type="Gene3D" id="3.40.1110.10">
    <property type="entry name" value="Calcium-transporting ATPase, cytoplasmic domain N"/>
    <property type="match status" value="1"/>
</dbReference>
<evidence type="ECO:0000256" key="5">
    <source>
        <dbReference type="ARBA" id="ARBA00022723"/>
    </source>
</evidence>
<dbReference type="PANTHER" id="PTHR24092:SF150">
    <property type="entry name" value="PHOSPHOLIPID-TRANSPORTING ATPASE"/>
    <property type="match status" value="1"/>
</dbReference>
<dbReference type="PRINTS" id="PR00119">
    <property type="entry name" value="CATATPASE"/>
</dbReference>
<dbReference type="InterPro" id="IPR032630">
    <property type="entry name" value="P_typ_ATPase_c"/>
</dbReference>
<keyword evidence="5 15" id="KW-0479">Metal-binding</keyword>